<name>A3ZW58_9BACT</name>
<proteinExistence type="predicted"/>
<dbReference type="AlphaFoldDB" id="A3ZW58"/>
<dbReference type="EMBL" id="AANZ01000014">
    <property type="protein sequence ID" value="EAQ79556.1"/>
    <property type="molecule type" value="Genomic_DNA"/>
</dbReference>
<evidence type="ECO:0000313" key="2">
    <source>
        <dbReference type="EMBL" id="EAQ79556.1"/>
    </source>
</evidence>
<accession>A3ZW58</accession>
<comment type="caution">
    <text evidence="2">The sequence shown here is derived from an EMBL/GenBank/DDBJ whole genome shotgun (WGS) entry which is preliminary data.</text>
</comment>
<sequence length="132" mass="14543">MGHGKLNIVSGVKSAKTKSQTAPRCVLGQADRLQHMAWFWIGRSAGAARRYGDLADVHHQRFAVDAGQRNVQIAGKSQRRRAERAVEGHPLDRRLQPDQQLIAERRLPGNFGRDFGQTKLQGAGHADDAGDI</sequence>
<dbReference type="HOGENOM" id="CLU_1913013_0_0_0"/>
<organism evidence="2 3">
    <name type="scientific">Blastopirellula marina DSM 3645</name>
    <dbReference type="NCBI Taxonomy" id="314230"/>
    <lineage>
        <taxon>Bacteria</taxon>
        <taxon>Pseudomonadati</taxon>
        <taxon>Planctomycetota</taxon>
        <taxon>Planctomycetia</taxon>
        <taxon>Pirellulales</taxon>
        <taxon>Pirellulaceae</taxon>
        <taxon>Blastopirellula</taxon>
    </lineage>
</organism>
<feature type="region of interest" description="Disordered" evidence="1">
    <location>
        <begin position="109"/>
        <end position="132"/>
    </location>
</feature>
<evidence type="ECO:0000256" key="1">
    <source>
        <dbReference type="SAM" id="MobiDB-lite"/>
    </source>
</evidence>
<gene>
    <name evidence="2" type="ORF">DSM3645_03733</name>
</gene>
<protein>
    <submittedName>
        <fullName evidence="2">Uncharacterized protein</fullName>
    </submittedName>
</protein>
<evidence type="ECO:0000313" key="3">
    <source>
        <dbReference type="Proteomes" id="UP000004358"/>
    </source>
</evidence>
<reference evidence="2 3" key="1">
    <citation type="submission" date="2006-02" db="EMBL/GenBank/DDBJ databases">
        <authorList>
            <person name="Amann R."/>
            <person name="Ferriera S."/>
            <person name="Johnson J."/>
            <person name="Kravitz S."/>
            <person name="Halpern A."/>
            <person name="Remington K."/>
            <person name="Beeson K."/>
            <person name="Tran B."/>
            <person name="Rogers Y.-H."/>
            <person name="Friedman R."/>
            <person name="Venter J.C."/>
        </authorList>
    </citation>
    <scope>NUCLEOTIDE SEQUENCE [LARGE SCALE GENOMIC DNA]</scope>
    <source>
        <strain evidence="2 3">DSM 3645</strain>
    </source>
</reference>
<dbReference type="Proteomes" id="UP000004358">
    <property type="component" value="Unassembled WGS sequence"/>
</dbReference>